<keyword evidence="3" id="KW-1185">Reference proteome</keyword>
<evidence type="ECO:0000313" key="3">
    <source>
        <dbReference type="Proteomes" id="UP000800094"/>
    </source>
</evidence>
<organism evidence="2 3">
    <name type="scientific">Trematosphaeria pertusa</name>
    <dbReference type="NCBI Taxonomy" id="390896"/>
    <lineage>
        <taxon>Eukaryota</taxon>
        <taxon>Fungi</taxon>
        <taxon>Dikarya</taxon>
        <taxon>Ascomycota</taxon>
        <taxon>Pezizomycotina</taxon>
        <taxon>Dothideomycetes</taxon>
        <taxon>Pleosporomycetidae</taxon>
        <taxon>Pleosporales</taxon>
        <taxon>Massarineae</taxon>
        <taxon>Trematosphaeriaceae</taxon>
        <taxon>Trematosphaeria</taxon>
    </lineage>
</organism>
<accession>A0A6A6IJF8</accession>
<dbReference type="RefSeq" id="XP_033684687.1">
    <property type="nucleotide sequence ID" value="XM_033821588.1"/>
</dbReference>
<feature type="signal peptide" evidence="1">
    <location>
        <begin position="1"/>
        <end position="25"/>
    </location>
</feature>
<name>A0A6A6IJF8_9PLEO</name>
<dbReference type="EMBL" id="ML987194">
    <property type="protein sequence ID" value="KAF2249683.1"/>
    <property type="molecule type" value="Genomic_DNA"/>
</dbReference>
<proteinExistence type="predicted"/>
<evidence type="ECO:0000256" key="1">
    <source>
        <dbReference type="SAM" id="SignalP"/>
    </source>
</evidence>
<protein>
    <submittedName>
        <fullName evidence="2">Uncharacterized protein</fullName>
    </submittedName>
</protein>
<keyword evidence="1" id="KW-0732">Signal</keyword>
<dbReference type="Proteomes" id="UP000800094">
    <property type="component" value="Unassembled WGS sequence"/>
</dbReference>
<dbReference type="AlphaFoldDB" id="A0A6A6IJF8"/>
<reference evidence="2" key="1">
    <citation type="journal article" date="2020" name="Stud. Mycol.">
        <title>101 Dothideomycetes genomes: a test case for predicting lifestyles and emergence of pathogens.</title>
        <authorList>
            <person name="Haridas S."/>
            <person name="Albert R."/>
            <person name="Binder M."/>
            <person name="Bloem J."/>
            <person name="Labutti K."/>
            <person name="Salamov A."/>
            <person name="Andreopoulos B."/>
            <person name="Baker S."/>
            <person name="Barry K."/>
            <person name="Bills G."/>
            <person name="Bluhm B."/>
            <person name="Cannon C."/>
            <person name="Castanera R."/>
            <person name="Culley D."/>
            <person name="Daum C."/>
            <person name="Ezra D."/>
            <person name="Gonzalez J."/>
            <person name="Henrissat B."/>
            <person name="Kuo A."/>
            <person name="Liang C."/>
            <person name="Lipzen A."/>
            <person name="Lutzoni F."/>
            <person name="Magnuson J."/>
            <person name="Mondo S."/>
            <person name="Nolan M."/>
            <person name="Ohm R."/>
            <person name="Pangilinan J."/>
            <person name="Park H.-J."/>
            <person name="Ramirez L."/>
            <person name="Alfaro M."/>
            <person name="Sun H."/>
            <person name="Tritt A."/>
            <person name="Yoshinaga Y."/>
            <person name="Zwiers L.-H."/>
            <person name="Turgeon B."/>
            <person name="Goodwin S."/>
            <person name="Spatafora J."/>
            <person name="Crous P."/>
            <person name="Grigoriev I."/>
        </authorList>
    </citation>
    <scope>NUCLEOTIDE SEQUENCE</scope>
    <source>
        <strain evidence="2">CBS 122368</strain>
    </source>
</reference>
<evidence type="ECO:0000313" key="2">
    <source>
        <dbReference type="EMBL" id="KAF2249683.1"/>
    </source>
</evidence>
<sequence length="217" mass="23567">MTHRGLLSELWMWCLPVTGPSKSHGNECGCWSGIRVKLERSDGEAAEDELGLSQSRVNCGAAETHASHDSQSTPAGCSWVFGRCAKIPPWDMENGVEGYGKVASEGALPFRRLIEAHANSCVQRLDDAYRLQLKEHVALFLAPCRTAGTALDGYPLGARRHQSDCARRRSAVIEGEAEGELDRPCIACLTWGCEIRTSHDSGNSPEHKAPLGRTIGL</sequence>
<dbReference type="GeneID" id="54574918"/>
<feature type="chain" id="PRO_5025490185" evidence="1">
    <location>
        <begin position="26"/>
        <end position="217"/>
    </location>
</feature>
<gene>
    <name evidence="2" type="ORF">BU26DRAFT_287455</name>
</gene>